<comment type="caution">
    <text evidence="12">The sequence shown here is derived from an EMBL/GenBank/DDBJ whole genome shotgun (WGS) entry which is preliminary data.</text>
</comment>
<evidence type="ECO:0000256" key="4">
    <source>
        <dbReference type="ARBA" id="ARBA00022538"/>
    </source>
</evidence>
<dbReference type="PANTHER" id="PTHR46157:SF4">
    <property type="entry name" value="K(+) EFFLUX ANTIPORTER 3, CHLOROPLASTIC"/>
    <property type="match status" value="1"/>
</dbReference>
<gene>
    <name evidence="12" type="ORF">U1T56_20750</name>
</gene>
<keyword evidence="9 10" id="KW-0472">Membrane</keyword>
<keyword evidence="2" id="KW-0813">Transport</keyword>
<feature type="transmembrane region" description="Helical" evidence="10">
    <location>
        <begin position="148"/>
        <end position="167"/>
    </location>
</feature>
<name>A0ABU8XYV9_9PROT</name>
<evidence type="ECO:0000256" key="5">
    <source>
        <dbReference type="ARBA" id="ARBA00022692"/>
    </source>
</evidence>
<dbReference type="InterPro" id="IPR003148">
    <property type="entry name" value="RCK_N"/>
</dbReference>
<evidence type="ECO:0000256" key="2">
    <source>
        <dbReference type="ARBA" id="ARBA00022448"/>
    </source>
</evidence>
<evidence type="ECO:0000256" key="7">
    <source>
        <dbReference type="ARBA" id="ARBA00022989"/>
    </source>
</evidence>
<evidence type="ECO:0000256" key="1">
    <source>
        <dbReference type="ARBA" id="ARBA00004141"/>
    </source>
</evidence>
<feature type="transmembrane region" description="Helical" evidence="10">
    <location>
        <begin position="53"/>
        <end position="75"/>
    </location>
</feature>
<keyword evidence="6" id="KW-0630">Potassium</keyword>
<evidence type="ECO:0000259" key="11">
    <source>
        <dbReference type="PROSITE" id="PS51201"/>
    </source>
</evidence>
<feature type="transmembrane region" description="Helical" evidence="10">
    <location>
        <begin position="241"/>
        <end position="260"/>
    </location>
</feature>
<sequence>MLFDQLLTTAVLLLGASTVAIVLFHRAGFGSVLGLLATGVVLGPHTPGPVIDIGPLTAATELGVVFLLFVIGLELEPRRLWAMRRAFFGLGTLQMVLSGAALAGAALVAGQPWRAALILGLGLALSSTAFVLQLLSERDELGSEHGRTAFAILLLQDIAVVPLLALVPFLAPGPAGDAAAVSPGPRLLLTLATVLGIVAFGGLLLPRAFAMVARQRSAEGFALMAALSVLVAAWVTHHAGLSPALGAFLLGVVLSQSPFHHQIGAEISPFKGMLLGLFFISVGMAIDIGLLLQHWPRILVAVLVLILLKGVVILALCRLFGLHAAAALRTALLMTQGGEFGFVLFAAAAGAGIIGSELHTTALLVISVSMAATPLLARLGDWLARHLPRAPGPTVEQAPDRHVVIAGFGRVGRAVAAMLDGAGVPYVALDLDLTRVLVARKAGRPVFYGDASDPLVLDRAGTGRAAALVITLDKASAAERIVTNVRSFYPGIPVVVRGHDAALGYRLERLGASIVVPETLELSLTLGRALLQRLGCSEDMIEEAARTVRERHRQTAE</sequence>
<evidence type="ECO:0000256" key="9">
    <source>
        <dbReference type="ARBA" id="ARBA00023136"/>
    </source>
</evidence>
<organism evidence="12 13">
    <name type="scientific">Benzoatithermus flavus</name>
    <dbReference type="NCBI Taxonomy" id="3108223"/>
    <lineage>
        <taxon>Bacteria</taxon>
        <taxon>Pseudomonadati</taxon>
        <taxon>Pseudomonadota</taxon>
        <taxon>Alphaproteobacteria</taxon>
        <taxon>Geminicoccales</taxon>
        <taxon>Geminicoccaceae</taxon>
        <taxon>Benzoatithermus</taxon>
    </lineage>
</organism>
<dbReference type="Proteomes" id="UP001375743">
    <property type="component" value="Unassembled WGS sequence"/>
</dbReference>
<evidence type="ECO:0000256" key="8">
    <source>
        <dbReference type="ARBA" id="ARBA00023065"/>
    </source>
</evidence>
<comment type="subcellular location">
    <subcellularLocation>
        <location evidence="1">Membrane</location>
        <topology evidence="1">Multi-pass membrane protein</topology>
    </subcellularLocation>
</comment>
<evidence type="ECO:0000256" key="6">
    <source>
        <dbReference type="ARBA" id="ARBA00022958"/>
    </source>
</evidence>
<accession>A0ABU8XYV9</accession>
<keyword evidence="13" id="KW-1185">Reference proteome</keyword>
<proteinExistence type="predicted"/>
<feature type="transmembrane region" description="Helical" evidence="10">
    <location>
        <begin position="360"/>
        <end position="379"/>
    </location>
</feature>
<feature type="transmembrane region" description="Helical" evidence="10">
    <location>
        <begin position="87"/>
        <end position="109"/>
    </location>
</feature>
<keyword evidence="8" id="KW-0406">Ion transport</keyword>
<evidence type="ECO:0000256" key="3">
    <source>
        <dbReference type="ARBA" id="ARBA00022449"/>
    </source>
</evidence>
<feature type="transmembrane region" description="Helical" evidence="10">
    <location>
        <begin position="332"/>
        <end position="354"/>
    </location>
</feature>
<dbReference type="InterPro" id="IPR006153">
    <property type="entry name" value="Cation/H_exchanger_TM"/>
</dbReference>
<feature type="domain" description="RCK N-terminal" evidence="11">
    <location>
        <begin position="400"/>
        <end position="517"/>
    </location>
</feature>
<dbReference type="Pfam" id="PF00999">
    <property type="entry name" value="Na_H_Exchanger"/>
    <property type="match status" value="1"/>
</dbReference>
<dbReference type="Gene3D" id="1.20.1530.20">
    <property type="match status" value="1"/>
</dbReference>
<feature type="transmembrane region" description="Helical" evidence="10">
    <location>
        <begin position="217"/>
        <end position="235"/>
    </location>
</feature>
<dbReference type="EMBL" id="JBBLZC010000030">
    <property type="protein sequence ID" value="MEK0085590.1"/>
    <property type="molecule type" value="Genomic_DNA"/>
</dbReference>
<dbReference type="SUPFAM" id="SSF51735">
    <property type="entry name" value="NAD(P)-binding Rossmann-fold domains"/>
    <property type="match status" value="1"/>
</dbReference>
<evidence type="ECO:0000313" key="12">
    <source>
        <dbReference type="EMBL" id="MEK0085590.1"/>
    </source>
</evidence>
<evidence type="ECO:0000313" key="13">
    <source>
        <dbReference type="Proteomes" id="UP001375743"/>
    </source>
</evidence>
<feature type="transmembrane region" description="Helical" evidence="10">
    <location>
        <begin position="115"/>
        <end position="136"/>
    </location>
</feature>
<dbReference type="PROSITE" id="PS51201">
    <property type="entry name" value="RCK_N"/>
    <property type="match status" value="1"/>
</dbReference>
<feature type="transmembrane region" description="Helical" evidence="10">
    <location>
        <begin position="298"/>
        <end position="320"/>
    </location>
</feature>
<keyword evidence="4" id="KW-0633">Potassium transport</keyword>
<feature type="transmembrane region" description="Helical" evidence="10">
    <location>
        <begin position="187"/>
        <end position="205"/>
    </location>
</feature>
<keyword evidence="7 10" id="KW-1133">Transmembrane helix</keyword>
<dbReference type="Gene3D" id="3.40.50.720">
    <property type="entry name" value="NAD(P)-binding Rossmann-like Domain"/>
    <property type="match status" value="1"/>
</dbReference>
<dbReference type="InterPro" id="IPR036291">
    <property type="entry name" value="NAD(P)-bd_dom_sf"/>
</dbReference>
<reference evidence="12 13" key="1">
    <citation type="submission" date="2024-01" db="EMBL/GenBank/DDBJ databases">
        <title>Multi-omics insights into the function and evolution of sodium benzoate biodegradation pathways in Benzoatithermus flavus gen. nov., sp. nov. from hot spring.</title>
        <authorList>
            <person name="Hu C.-J."/>
            <person name="Li W.-J."/>
        </authorList>
    </citation>
    <scope>NUCLEOTIDE SEQUENCE [LARGE SCALE GENOMIC DNA]</scope>
    <source>
        <strain evidence="12 13">SYSU G07066</strain>
    </source>
</reference>
<dbReference type="InterPro" id="IPR038770">
    <property type="entry name" value="Na+/solute_symporter_sf"/>
</dbReference>
<evidence type="ECO:0000256" key="10">
    <source>
        <dbReference type="SAM" id="Phobius"/>
    </source>
</evidence>
<dbReference type="RefSeq" id="WP_418161440.1">
    <property type="nucleotide sequence ID" value="NZ_JBBLZC010000030.1"/>
</dbReference>
<protein>
    <submittedName>
        <fullName evidence="12">Cation:proton antiporter</fullName>
    </submittedName>
</protein>
<keyword evidence="5 10" id="KW-0812">Transmembrane</keyword>
<dbReference type="Pfam" id="PF02254">
    <property type="entry name" value="TrkA_N"/>
    <property type="match status" value="1"/>
</dbReference>
<keyword evidence="3" id="KW-0050">Antiport</keyword>
<feature type="transmembrane region" description="Helical" evidence="10">
    <location>
        <begin position="272"/>
        <end position="292"/>
    </location>
</feature>
<dbReference type="PANTHER" id="PTHR46157">
    <property type="entry name" value="K(+) EFFLUX ANTIPORTER 3, CHLOROPLASTIC"/>
    <property type="match status" value="1"/>
</dbReference>